<keyword evidence="5" id="KW-1185">Reference proteome</keyword>
<dbReference type="Gene3D" id="1.10.10.10">
    <property type="entry name" value="Winged helix-like DNA-binding domain superfamily/Winged helix DNA-binding domain"/>
    <property type="match status" value="1"/>
</dbReference>
<keyword evidence="2" id="KW-0804">Transcription</keyword>
<dbReference type="InterPro" id="IPR057727">
    <property type="entry name" value="WCX_dom"/>
</dbReference>
<gene>
    <name evidence="4" type="ORF">ACFFV7_53150</name>
</gene>
<evidence type="ECO:0000256" key="1">
    <source>
        <dbReference type="ARBA" id="ARBA00023015"/>
    </source>
</evidence>
<dbReference type="InterPro" id="IPR051534">
    <property type="entry name" value="CBASS_pafABC_assoc_protein"/>
</dbReference>
<dbReference type="InterPro" id="IPR036388">
    <property type="entry name" value="WH-like_DNA-bd_sf"/>
</dbReference>
<dbReference type="PIRSF" id="PIRSF016838">
    <property type="entry name" value="PafC"/>
    <property type="match status" value="1"/>
</dbReference>
<organism evidence="4 5">
    <name type="scientific">Nonomuraea spiralis</name>
    <dbReference type="NCBI Taxonomy" id="46182"/>
    <lineage>
        <taxon>Bacteria</taxon>
        <taxon>Bacillati</taxon>
        <taxon>Actinomycetota</taxon>
        <taxon>Actinomycetes</taxon>
        <taxon>Streptosporangiales</taxon>
        <taxon>Streptosporangiaceae</taxon>
        <taxon>Nonomuraea</taxon>
    </lineage>
</organism>
<dbReference type="Proteomes" id="UP001589647">
    <property type="component" value="Unassembled WGS sequence"/>
</dbReference>
<sequence>MRASRLVSILLMLQTRGRVTAQELADVFEVSIRTVYRDMDALSAAGVPLYGEPGHDGGYRLLGGFRTRLNGLTEGEAESLFLTGLPGAAADLGLGAIVTATQLKLMSALPAELRERAGRIAERFHLDTPSWYGEVDRTPHLTAVADAVWVGRVVRMRYFRWAEPHEVTRVVEPLGLVLKAGHWYLVARSDERIRTYRISRILDLHVLEERFERPHRFALADYWQTYLESFDSRRHQDTATVRLSPDALKNLPTLMDRAVVQAVHDTVTAADSDGWTQVTVPIESIDQAVSEFLRLGADVEVLAPASLRDRLTQTLTALTRIYGMARASPEPVGRQNPA</sequence>
<evidence type="ECO:0000256" key="2">
    <source>
        <dbReference type="ARBA" id="ARBA00023163"/>
    </source>
</evidence>
<keyword evidence="1" id="KW-0805">Transcription regulation</keyword>
<dbReference type="PANTHER" id="PTHR34580:SF1">
    <property type="entry name" value="PROTEIN PAFC"/>
    <property type="match status" value="1"/>
</dbReference>
<feature type="domain" description="HTH deoR-type" evidence="3">
    <location>
        <begin position="2"/>
        <end position="67"/>
    </location>
</feature>
<reference evidence="4 5" key="1">
    <citation type="submission" date="2024-09" db="EMBL/GenBank/DDBJ databases">
        <authorList>
            <person name="Sun Q."/>
            <person name="Mori K."/>
        </authorList>
    </citation>
    <scope>NUCLEOTIDE SEQUENCE [LARGE SCALE GENOMIC DNA]</scope>
    <source>
        <strain evidence="4 5">CCM 3426</strain>
    </source>
</reference>
<dbReference type="InterPro" id="IPR026881">
    <property type="entry name" value="WYL_dom"/>
</dbReference>
<comment type="caution">
    <text evidence="4">The sequence shown here is derived from an EMBL/GenBank/DDBJ whole genome shotgun (WGS) entry which is preliminary data.</text>
</comment>
<name>A0ABV5IZM3_9ACTN</name>
<accession>A0ABV5IZM3</accession>
<dbReference type="InterPro" id="IPR036390">
    <property type="entry name" value="WH_DNA-bd_sf"/>
</dbReference>
<dbReference type="SUPFAM" id="SSF46785">
    <property type="entry name" value="Winged helix' DNA-binding domain"/>
    <property type="match status" value="1"/>
</dbReference>
<dbReference type="Pfam" id="PF13280">
    <property type="entry name" value="WYL"/>
    <property type="match status" value="1"/>
</dbReference>
<evidence type="ECO:0000259" key="3">
    <source>
        <dbReference type="PROSITE" id="PS51000"/>
    </source>
</evidence>
<dbReference type="InterPro" id="IPR001034">
    <property type="entry name" value="DeoR_HTH"/>
</dbReference>
<dbReference type="PROSITE" id="PS51000">
    <property type="entry name" value="HTH_DEOR_2"/>
    <property type="match status" value="1"/>
</dbReference>
<dbReference type="InterPro" id="IPR013196">
    <property type="entry name" value="HTH_11"/>
</dbReference>
<evidence type="ECO:0000313" key="5">
    <source>
        <dbReference type="Proteomes" id="UP001589647"/>
    </source>
</evidence>
<protein>
    <submittedName>
        <fullName evidence="4">Helix-turn-helix transcriptional regulator</fullName>
    </submittedName>
</protein>
<dbReference type="Pfam" id="PF08279">
    <property type="entry name" value="HTH_11"/>
    <property type="match status" value="1"/>
</dbReference>
<dbReference type="Pfam" id="PF25583">
    <property type="entry name" value="WCX"/>
    <property type="match status" value="1"/>
</dbReference>
<dbReference type="PANTHER" id="PTHR34580">
    <property type="match status" value="1"/>
</dbReference>
<dbReference type="InterPro" id="IPR028349">
    <property type="entry name" value="PafC-like"/>
</dbReference>
<dbReference type="EMBL" id="JBHMEI010000109">
    <property type="protein sequence ID" value="MFB9210017.1"/>
    <property type="molecule type" value="Genomic_DNA"/>
</dbReference>
<evidence type="ECO:0000313" key="4">
    <source>
        <dbReference type="EMBL" id="MFB9210017.1"/>
    </source>
</evidence>
<proteinExistence type="predicted"/>
<dbReference type="PROSITE" id="PS52050">
    <property type="entry name" value="WYL"/>
    <property type="match status" value="1"/>
</dbReference>
<dbReference type="RefSeq" id="WP_189651534.1">
    <property type="nucleotide sequence ID" value="NZ_BMRC01000020.1"/>
</dbReference>